<dbReference type="Proteomes" id="UP000593567">
    <property type="component" value="Unassembled WGS sequence"/>
</dbReference>
<name>A0A7J7KI13_BUGNE</name>
<keyword evidence="1" id="KW-0472">Membrane</keyword>
<gene>
    <name evidence="2" type="ORF">EB796_004402</name>
</gene>
<dbReference type="AlphaFoldDB" id="A0A7J7KI13"/>
<dbReference type="PANTHER" id="PTHR13568:SF4">
    <property type="entry name" value="TRANSMEMBRANE PROTEIN 60"/>
    <property type="match status" value="1"/>
</dbReference>
<reference evidence="2" key="1">
    <citation type="submission" date="2020-06" db="EMBL/GenBank/DDBJ databases">
        <title>Draft genome of Bugula neritina, a colonial animal packing powerful symbionts and potential medicines.</title>
        <authorList>
            <person name="Rayko M."/>
        </authorList>
    </citation>
    <scope>NUCLEOTIDE SEQUENCE [LARGE SCALE GENOMIC DNA]</scope>
    <source>
        <strain evidence="2">Kwan_BN1</strain>
    </source>
</reference>
<dbReference type="Pfam" id="PF10269">
    <property type="entry name" value="Tmemb_185A"/>
    <property type="match status" value="1"/>
</dbReference>
<accession>A0A7J7KI13</accession>
<feature type="transmembrane region" description="Helical" evidence="1">
    <location>
        <begin position="5"/>
        <end position="26"/>
    </location>
</feature>
<keyword evidence="1" id="KW-0812">Transmembrane</keyword>
<dbReference type="InterPro" id="IPR019396">
    <property type="entry name" value="TM_Fragile-X-F-assoc"/>
</dbReference>
<organism evidence="2 3">
    <name type="scientific">Bugula neritina</name>
    <name type="common">Brown bryozoan</name>
    <name type="synonym">Sertularia neritina</name>
    <dbReference type="NCBI Taxonomy" id="10212"/>
    <lineage>
        <taxon>Eukaryota</taxon>
        <taxon>Metazoa</taxon>
        <taxon>Spiralia</taxon>
        <taxon>Lophotrochozoa</taxon>
        <taxon>Bryozoa</taxon>
        <taxon>Gymnolaemata</taxon>
        <taxon>Cheilostomatida</taxon>
        <taxon>Flustrina</taxon>
        <taxon>Buguloidea</taxon>
        <taxon>Bugulidae</taxon>
        <taxon>Bugula</taxon>
    </lineage>
</organism>
<evidence type="ECO:0000256" key="1">
    <source>
        <dbReference type="SAM" id="Phobius"/>
    </source>
</evidence>
<keyword evidence="1" id="KW-1133">Transmembrane helix</keyword>
<keyword evidence="3" id="KW-1185">Reference proteome</keyword>
<comment type="caution">
    <text evidence="2">The sequence shown here is derived from an EMBL/GenBank/DDBJ whole genome shotgun (WGS) entry which is preliminary data.</text>
</comment>
<feature type="transmembrane region" description="Helical" evidence="1">
    <location>
        <begin position="102"/>
        <end position="125"/>
    </location>
</feature>
<feature type="transmembrane region" description="Helical" evidence="1">
    <location>
        <begin position="32"/>
        <end position="54"/>
    </location>
</feature>
<evidence type="ECO:0000313" key="3">
    <source>
        <dbReference type="Proteomes" id="UP000593567"/>
    </source>
</evidence>
<dbReference type="OrthoDB" id="10258440at2759"/>
<dbReference type="EMBL" id="VXIV02000592">
    <property type="protein sequence ID" value="KAF6037288.1"/>
    <property type="molecule type" value="Genomic_DNA"/>
</dbReference>
<protein>
    <submittedName>
        <fullName evidence="2">TMEM60</fullName>
    </submittedName>
</protein>
<sequence length="126" mass="15153">MAALILRCLVTWLSLMLFMIFVLLKLDKLITWNWFLIFIPMWIYDLIVILYWGLKIGLRHRNTDSRERNSAQNIWRIVSGCLKLFFELLLCIYLQYDYNLKLFYVFIPFWSLLLGLVVEAGILAFH</sequence>
<evidence type="ECO:0000313" key="2">
    <source>
        <dbReference type="EMBL" id="KAF6037288.1"/>
    </source>
</evidence>
<dbReference type="PANTHER" id="PTHR13568">
    <property type="entry name" value="FAM11A, B PROTEIN"/>
    <property type="match status" value="1"/>
</dbReference>
<proteinExistence type="predicted"/>
<feature type="transmembrane region" description="Helical" evidence="1">
    <location>
        <begin position="74"/>
        <end position="96"/>
    </location>
</feature>